<dbReference type="RefSeq" id="WP_127745117.1">
    <property type="nucleotide sequence ID" value="NZ_SACN01000002.1"/>
</dbReference>
<dbReference type="Pfam" id="PF05019">
    <property type="entry name" value="Coq4"/>
    <property type="match status" value="1"/>
</dbReference>
<dbReference type="AlphaFoldDB" id="A0A437M0S3"/>
<sequence length="287" mass="32277">MNEMTTIEKKDTGNYEGGMTAEQAAYMRMGMEPVAGSVPMSTSKYLNSPLYVHAFTTMSLRRMGHDLPTTYDIPNMSRALADTADLQEGTRLIAEEREKNPEFAAWLDARKPVNLSLDRVKDCAPGTLGAALREFLGKGYKADFVHNYEPKSDLDYLMKRIGHTHDLQHLLTGFGPNHGGEHALAYMNIASTYKHFTPEFASFLTMANKFVSVALLTRVGLHYPQAMNIILEATRWGIEAGQNLKTLLFMVDYDSYYDWQMEDIVKDLGITFGPAEGWDYTEDLCKG</sequence>
<name>A0A437M0S3_9SPHN</name>
<reference evidence="1 2" key="1">
    <citation type="submission" date="2019-01" db="EMBL/GenBank/DDBJ databases">
        <authorList>
            <person name="Chen W.-M."/>
        </authorList>
    </citation>
    <scope>NUCLEOTIDE SEQUENCE [LARGE SCALE GENOMIC DNA]</scope>
    <source>
        <strain evidence="1 2">CCP-7</strain>
    </source>
</reference>
<proteinExistence type="predicted"/>
<accession>A0A437M0S3</accession>
<dbReference type="EMBL" id="SACN01000002">
    <property type="protein sequence ID" value="RVT91104.1"/>
    <property type="molecule type" value="Genomic_DNA"/>
</dbReference>
<evidence type="ECO:0000313" key="1">
    <source>
        <dbReference type="EMBL" id="RVT91104.1"/>
    </source>
</evidence>
<dbReference type="Proteomes" id="UP000282971">
    <property type="component" value="Unassembled WGS sequence"/>
</dbReference>
<organism evidence="1 2">
    <name type="scientific">Sphingomonas crocodyli</name>
    <dbReference type="NCBI Taxonomy" id="1979270"/>
    <lineage>
        <taxon>Bacteria</taxon>
        <taxon>Pseudomonadati</taxon>
        <taxon>Pseudomonadota</taxon>
        <taxon>Alphaproteobacteria</taxon>
        <taxon>Sphingomonadales</taxon>
        <taxon>Sphingomonadaceae</taxon>
        <taxon>Sphingomonas</taxon>
    </lineage>
</organism>
<protein>
    <recommendedName>
        <fullName evidence="3">Ubiquinone biosynthesis protein</fullName>
    </recommendedName>
</protein>
<evidence type="ECO:0000313" key="2">
    <source>
        <dbReference type="Proteomes" id="UP000282971"/>
    </source>
</evidence>
<dbReference type="OrthoDB" id="7491298at2"/>
<keyword evidence="2" id="KW-1185">Reference proteome</keyword>
<dbReference type="GO" id="GO:0006744">
    <property type="term" value="P:ubiquinone biosynthetic process"/>
    <property type="evidence" value="ECO:0007669"/>
    <property type="project" value="InterPro"/>
</dbReference>
<gene>
    <name evidence="1" type="ORF">EOD43_16410</name>
</gene>
<evidence type="ECO:0008006" key="3">
    <source>
        <dbReference type="Google" id="ProtNLM"/>
    </source>
</evidence>
<dbReference type="InterPro" id="IPR007715">
    <property type="entry name" value="Coq4"/>
</dbReference>
<comment type="caution">
    <text evidence="1">The sequence shown here is derived from an EMBL/GenBank/DDBJ whole genome shotgun (WGS) entry which is preliminary data.</text>
</comment>